<evidence type="ECO:0000313" key="2">
    <source>
        <dbReference type="EMBL" id="AEF40767.1"/>
    </source>
</evidence>
<reference evidence="2 3" key="1">
    <citation type="journal article" date="2011" name="J. Bacteriol.">
        <title>Complete genome sequence of Amycolicicoccus subflavus DQS3-9A1T, an actinomycete isolated from crude oil-polluted soil.</title>
        <authorList>
            <person name="Cai M."/>
            <person name="Chen W.M."/>
            <person name="Nie Y."/>
            <person name="Chi C.Q."/>
            <person name="Wang Y.N."/>
            <person name="Tang Y.Q."/>
            <person name="Li G.Y."/>
            <person name="Wu X.L."/>
        </authorList>
    </citation>
    <scope>NUCLEOTIDE SEQUENCE [LARGE SCALE GENOMIC DNA]</scope>
    <source>
        <strain evidence="3">DSM 45089 / DQS3-9A1</strain>
    </source>
</reference>
<dbReference type="EMBL" id="CP002786">
    <property type="protein sequence ID" value="AEF40767.1"/>
    <property type="molecule type" value="Genomic_DNA"/>
</dbReference>
<dbReference type="STRING" id="443218.AS9A_2320"/>
<evidence type="ECO:0000313" key="3">
    <source>
        <dbReference type="Proteomes" id="UP000009235"/>
    </source>
</evidence>
<organism evidence="2 3">
    <name type="scientific">Hoyosella subflava (strain DSM 45089 / JCM 17490 / NBRC 109087 / DQS3-9A1)</name>
    <name type="common">Amycolicicoccus subflavus</name>
    <dbReference type="NCBI Taxonomy" id="443218"/>
    <lineage>
        <taxon>Bacteria</taxon>
        <taxon>Bacillati</taxon>
        <taxon>Actinomycetota</taxon>
        <taxon>Actinomycetes</taxon>
        <taxon>Mycobacteriales</taxon>
        <taxon>Hoyosellaceae</taxon>
        <taxon>Hoyosella</taxon>
    </lineage>
</organism>
<keyword evidence="3" id="KW-1185">Reference proteome</keyword>
<protein>
    <submittedName>
        <fullName evidence="2">Uncharacterized protein</fullName>
    </submittedName>
</protein>
<dbReference type="AlphaFoldDB" id="F6ERV2"/>
<accession>F6ERV2</accession>
<dbReference type="KEGG" id="asd:AS9A_2320"/>
<gene>
    <name evidence="2" type="ordered locus">AS9A_2320</name>
</gene>
<dbReference type="HOGENOM" id="CLU_2490989_0_0_11"/>
<dbReference type="Proteomes" id="UP000009235">
    <property type="component" value="Chromosome"/>
</dbReference>
<proteinExistence type="predicted"/>
<feature type="transmembrane region" description="Helical" evidence="1">
    <location>
        <begin position="12"/>
        <end position="33"/>
    </location>
</feature>
<keyword evidence="1" id="KW-1133">Transmembrane helix</keyword>
<evidence type="ECO:0000256" key="1">
    <source>
        <dbReference type="SAM" id="Phobius"/>
    </source>
</evidence>
<keyword evidence="1" id="KW-0812">Transmembrane</keyword>
<dbReference type="OrthoDB" id="9977162at2"/>
<name>F6ERV2_HOYSD</name>
<sequence length="86" mass="9581">MVATITALNGQAVMANWEAAIAVAVALTGLWMARMRMTARKTVPDRRVGYGLARSSRYWQYRVFCPSPPITGDTSRSSGRLSWCWV</sequence>
<keyword evidence="1" id="KW-0472">Membrane</keyword>